<keyword evidence="4" id="KW-1185">Reference proteome</keyword>
<feature type="compositionally biased region" description="Low complexity" evidence="1">
    <location>
        <begin position="224"/>
        <end position="242"/>
    </location>
</feature>
<feature type="chain" id="PRO_5021807539" evidence="2">
    <location>
        <begin position="32"/>
        <end position="312"/>
    </location>
</feature>
<organism evidence="3 4">
    <name type="scientific">Stieleria neptunia</name>
    <dbReference type="NCBI Taxonomy" id="2527979"/>
    <lineage>
        <taxon>Bacteria</taxon>
        <taxon>Pseudomonadati</taxon>
        <taxon>Planctomycetota</taxon>
        <taxon>Planctomycetia</taxon>
        <taxon>Pirellulales</taxon>
        <taxon>Pirellulaceae</taxon>
        <taxon>Stieleria</taxon>
    </lineage>
</organism>
<feature type="region of interest" description="Disordered" evidence="1">
    <location>
        <begin position="156"/>
        <end position="312"/>
    </location>
</feature>
<reference evidence="3 4" key="1">
    <citation type="submission" date="2019-03" db="EMBL/GenBank/DDBJ databases">
        <title>Deep-cultivation of Planctomycetes and their phenomic and genomic characterization uncovers novel biology.</title>
        <authorList>
            <person name="Wiegand S."/>
            <person name="Jogler M."/>
            <person name="Boedeker C."/>
            <person name="Pinto D."/>
            <person name="Vollmers J."/>
            <person name="Rivas-Marin E."/>
            <person name="Kohn T."/>
            <person name="Peeters S.H."/>
            <person name="Heuer A."/>
            <person name="Rast P."/>
            <person name="Oberbeckmann S."/>
            <person name="Bunk B."/>
            <person name="Jeske O."/>
            <person name="Meyerdierks A."/>
            <person name="Storesund J.E."/>
            <person name="Kallscheuer N."/>
            <person name="Luecker S."/>
            <person name="Lage O.M."/>
            <person name="Pohl T."/>
            <person name="Merkel B.J."/>
            <person name="Hornburger P."/>
            <person name="Mueller R.-W."/>
            <person name="Bruemmer F."/>
            <person name="Labrenz M."/>
            <person name="Spormann A.M."/>
            <person name="Op den Camp H."/>
            <person name="Overmann J."/>
            <person name="Amann R."/>
            <person name="Jetten M.S.M."/>
            <person name="Mascher T."/>
            <person name="Medema M.H."/>
            <person name="Devos D.P."/>
            <person name="Kaster A.-K."/>
            <person name="Ovreas L."/>
            <person name="Rohde M."/>
            <person name="Galperin M.Y."/>
            <person name="Jogler C."/>
        </authorList>
    </citation>
    <scope>NUCLEOTIDE SEQUENCE [LARGE SCALE GENOMIC DNA]</scope>
    <source>
        <strain evidence="3 4">Enr13</strain>
    </source>
</reference>
<dbReference type="EMBL" id="CP037423">
    <property type="protein sequence ID" value="QDV46201.1"/>
    <property type="molecule type" value="Genomic_DNA"/>
</dbReference>
<feature type="compositionally biased region" description="Polar residues" evidence="1">
    <location>
        <begin position="270"/>
        <end position="288"/>
    </location>
</feature>
<evidence type="ECO:0000313" key="4">
    <source>
        <dbReference type="Proteomes" id="UP000319004"/>
    </source>
</evidence>
<feature type="compositionally biased region" description="Polar residues" evidence="1">
    <location>
        <begin position="243"/>
        <end position="258"/>
    </location>
</feature>
<gene>
    <name evidence="3" type="ORF">Enr13x_61100</name>
</gene>
<dbReference type="Proteomes" id="UP000319004">
    <property type="component" value="Chromosome"/>
</dbReference>
<name>A0A518HZC3_9BACT</name>
<feature type="region of interest" description="Disordered" evidence="1">
    <location>
        <begin position="65"/>
        <end position="130"/>
    </location>
</feature>
<accession>A0A518HZC3</accession>
<protein>
    <submittedName>
        <fullName evidence="3">Uncharacterized protein</fullName>
    </submittedName>
</protein>
<proteinExistence type="predicted"/>
<evidence type="ECO:0000256" key="1">
    <source>
        <dbReference type="SAM" id="MobiDB-lite"/>
    </source>
</evidence>
<keyword evidence="2" id="KW-0732">Signal</keyword>
<feature type="compositionally biased region" description="Low complexity" evidence="1">
    <location>
        <begin position="108"/>
        <end position="126"/>
    </location>
</feature>
<sequence length="312" mass="31541" precursor="true">MRRNNPRRSAPAATTALTHVLLSAATLLVLAGCRNTTSTPVSPLGGSSMLSPLSPVQGTATLSPIQPTSGFGTFGAPTRVPPPPTGSYRSPGNYNAPSNYGAPTGNYAPSGSASSGSSPSGASLGSNGMTRGLTDLNAPAAYNGGAGFDSGVRQTGWVGESSRGNAGFGSGVDPRLSPANQPTPATDPAASPRAGGMQVIDLTHAPYPPGYVPPQNRPGAGMFPASAPYPQAAPQSPSTPFQNSQPTYGQPTNSTFVRSASGFPDASGWGDNSNVQTAGRPNSASLPSTEPFADVDNGGSEDLQWRRPSPRF</sequence>
<dbReference type="KEGG" id="snep:Enr13x_61100"/>
<dbReference type="AlphaFoldDB" id="A0A518HZC3"/>
<evidence type="ECO:0000256" key="2">
    <source>
        <dbReference type="SAM" id="SignalP"/>
    </source>
</evidence>
<dbReference type="PROSITE" id="PS51257">
    <property type="entry name" value="PROKAR_LIPOPROTEIN"/>
    <property type="match status" value="1"/>
</dbReference>
<evidence type="ECO:0000313" key="3">
    <source>
        <dbReference type="EMBL" id="QDV46201.1"/>
    </source>
</evidence>
<feature type="compositionally biased region" description="Polar residues" evidence="1">
    <location>
        <begin position="87"/>
        <end position="98"/>
    </location>
</feature>
<feature type="signal peptide" evidence="2">
    <location>
        <begin position="1"/>
        <end position="31"/>
    </location>
</feature>
<feature type="compositionally biased region" description="Pro residues" evidence="1">
    <location>
        <begin position="206"/>
        <end position="216"/>
    </location>
</feature>